<dbReference type="EMBL" id="EF085084">
    <property type="protein sequence ID" value="ABK24392.1"/>
    <property type="molecule type" value="mRNA"/>
</dbReference>
<keyword evidence="2" id="KW-1133">Transmembrane helix</keyword>
<keyword evidence="2" id="KW-0812">Transmembrane</keyword>
<organism evidence="4">
    <name type="scientific">Picea sitchensis</name>
    <name type="common">Sitka spruce</name>
    <name type="synonym">Pinus sitchensis</name>
    <dbReference type="NCBI Taxonomy" id="3332"/>
    <lineage>
        <taxon>Eukaryota</taxon>
        <taxon>Viridiplantae</taxon>
        <taxon>Streptophyta</taxon>
        <taxon>Embryophyta</taxon>
        <taxon>Tracheophyta</taxon>
        <taxon>Spermatophyta</taxon>
        <taxon>Pinopsida</taxon>
        <taxon>Pinidae</taxon>
        <taxon>Conifers I</taxon>
        <taxon>Pinales</taxon>
        <taxon>Pinaceae</taxon>
        <taxon>Picea</taxon>
    </lineage>
</organism>
<dbReference type="Pfam" id="PF01852">
    <property type="entry name" value="START"/>
    <property type="match status" value="1"/>
</dbReference>
<evidence type="ECO:0000259" key="3">
    <source>
        <dbReference type="PROSITE" id="PS50848"/>
    </source>
</evidence>
<dbReference type="SUPFAM" id="SSF55961">
    <property type="entry name" value="Bet v1-like"/>
    <property type="match status" value="1"/>
</dbReference>
<feature type="domain" description="START" evidence="3">
    <location>
        <begin position="147"/>
        <end position="338"/>
    </location>
</feature>
<dbReference type="InterPro" id="IPR023393">
    <property type="entry name" value="START-like_dom_sf"/>
</dbReference>
<protein>
    <recommendedName>
        <fullName evidence="3">START domain-containing protein</fullName>
    </recommendedName>
</protein>
<keyword evidence="2" id="KW-0472">Membrane</keyword>
<dbReference type="GO" id="GO:0008289">
    <property type="term" value="F:lipid binding"/>
    <property type="evidence" value="ECO:0007669"/>
    <property type="project" value="InterPro"/>
</dbReference>
<dbReference type="Gene3D" id="3.30.530.20">
    <property type="match status" value="1"/>
</dbReference>
<evidence type="ECO:0000256" key="2">
    <source>
        <dbReference type="SAM" id="Phobius"/>
    </source>
</evidence>
<dbReference type="PROSITE" id="PS50848">
    <property type="entry name" value="START"/>
    <property type="match status" value="1"/>
</dbReference>
<dbReference type="CDD" id="cd08870">
    <property type="entry name" value="START_STARD2_7-like"/>
    <property type="match status" value="1"/>
</dbReference>
<feature type="transmembrane region" description="Helical" evidence="2">
    <location>
        <begin position="21"/>
        <end position="45"/>
    </location>
</feature>
<feature type="region of interest" description="Disordered" evidence="1">
    <location>
        <begin position="100"/>
        <end position="123"/>
    </location>
</feature>
<dbReference type="AlphaFoldDB" id="A9NUT1"/>
<dbReference type="PANTHER" id="PTHR19308">
    <property type="entry name" value="PHOSPHATIDYLCHOLINE TRANSFER PROTEIN"/>
    <property type="match status" value="1"/>
</dbReference>
<name>A9NUT1_PICSI</name>
<evidence type="ECO:0000256" key="1">
    <source>
        <dbReference type="SAM" id="MobiDB-lite"/>
    </source>
</evidence>
<dbReference type="GO" id="GO:0005737">
    <property type="term" value="C:cytoplasm"/>
    <property type="evidence" value="ECO:0007669"/>
    <property type="project" value="UniProtKB-ARBA"/>
</dbReference>
<dbReference type="FunFam" id="3.30.530.20:FF:000006">
    <property type="entry name" value="StAR-related lipid transfer protein 7, mitochondrial"/>
    <property type="match status" value="1"/>
</dbReference>
<evidence type="ECO:0000313" key="4">
    <source>
        <dbReference type="EMBL" id="ABK24392.1"/>
    </source>
</evidence>
<proteinExistence type="evidence at transcript level"/>
<dbReference type="InterPro" id="IPR051213">
    <property type="entry name" value="START_lipid_transfer"/>
</dbReference>
<reference evidence="4" key="1">
    <citation type="journal article" date="2008" name="BMC Genomics">
        <title>A conifer genomics resource of 200,000 spruce (Picea spp.) ESTs and 6,464 high-quality, sequence-finished full-length cDNAs for Sitka spruce (Picea sitchensis).</title>
        <authorList>
            <person name="Ralph S.G."/>
            <person name="Chun H.J."/>
            <person name="Kolosova N."/>
            <person name="Cooper D."/>
            <person name="Oddy C."/>
            <person name="Ritland C.E."/>
            <person name="Kirkpatrick R."/>
            <person name="Moore R."/>
            <person name="Barber S."/>
            <person name="Holt R.A."/>
            <person name="Jones S.J."/>
            <person name="Marra M.A."/>
            <person name="Douglas C.J."/>
            <person name="Ritland K."/>
            <person name="Bohlmann J."/>
        </authorList>
    </citation>
    <scope>NUCLEOTIDE SEQUENCE</scope>
    <source>
        <tissue evidence="4">Bark</tissue>
    </source>
</reference>
<sequence>MEPSGMDIYQIFRKPALVETFVDIAMCLVPLWLAVMIGLLVGWAWKPRWAGLICLGMKSKIRFAWTAPPGFGARRLWFAITALTAFPVLRKLWSNFSDSKAKGDDPTLQEPASTELTPPERGKEQAVVSDEDLENLLHMLQVKDKGPAWQQIMNRSTPTMTYQAWRYEPETGPTAYCSRTVMEDVTPELMRDFFWDDDFRPRWDDMLTYFKTLEECPLTGTMIVHWIRKFPFFCSDREYIIGRRIWESGRTYFCVTKGVPYPSVPRHSKPRRVDLYHSSWRIRAVESRKGDGQMTAMEVMLFHNEDMGIPREIAKIGVRQGMWGAVKKVEPGVRAYQMARKSDAPLSRSALMARINTKLPVSDLRSLEDSSDEEEVATKTQQGIPWRWVIVGGAVALACGLDRGVVSKALIFGVARRFGNLGKRRH</sequence>
<accession>A9NUT1</accession>
<dbReference type="PANTHER" id="PTHR19308:SF39">
    <property type="entry name" value="PHOSPHATIDYLCHOLINE TRANSFER PROTEIN"/>
    <property type="match status" value="1"/>
</dbReference>
<dbReference type="InterPro" id="IPR002913">
    <property type="entry name" value="START_lipid-bd_dom"/>
</dbReference>